<protein>
    <submittedName>
        <fullName evidence="2">Uncharacterized protein</fullName>
    </submittedName>
</protein>
<keyword evidence="1" id="KW-0472">Membrane</keyword>
<keyword evidence="1" id="KW-1133">Transmembrane helix</keyword>
<gene>
    <name evidence="2" type="ORF">B0T22DRAFT_65257</name>
</gene>
<feature type="transmembrane region" description="Helical" evidence="1">
    <location>
        <begin position="63"/>
        <end position="82"/>
    </location>
</feature>
<keyword evidence="1" id="KW-0812">Transmembrane</keyword>
<dbReference type="AlphaFoldDB" id="A0AAE1CHA5"/>
<name>A0AAE1CHA5_9PEZI</name>
<accession>A0AAE1CHA5</accession>
<feature type="transmembrane region" description="Helical" evidence="1">
    <location>
        <begin position="35"/>
        <end position="57"/>
    </location>
</feature>
<evidence type="ECO:0000256" key="1">
    <source>
        <dbReference type="SAM" id="Phobius"/>
    </source>
</evidence>
<feature type="transmembrane region" description="Helical" evidence="1">
    <location>
        <begin position="94"/>
        <end position="117"/>
    </location>
</feature>
<evidence type="ECO:0000313" key="3">
    <source>
        <dbReference type="Proteomes" id="UP001270362"/>
    </source>
</evidence>
<proteinExistence type="predicted"/>
<keyword evidence="3" id="KW-1185">Reference proteome</keyword>
<sequence>MGFGGWMSGKPEEYMEGATKRPALGGGTGASGMSWVCLGLLLSSCVLFLFSFLFFFIGTDAGAGAGALGFGLGGVWSGILSQRERAQHNTAGRMALFFFFLFSFSFSFSCLFSLRIFQRHYTDYLAYTTLHDILYTLLHS</sequence>
<reference evidence="2" key="1">
    <citation type="journal article" date="2023" name="Mol. Phylogenet. Evol.">
        <title>Genome-scale phylogeny and comparative genomics of the fungal order Sordariales.</title>
        <authorList>
            <person name="Hensen N."/>
            <person name="Bonometti L."/>
            <person name="Westerberg I."/>
            <person name="Brannstrom I.O."/>
            <person name="Guillou S."/>
            <person name="Cros-Aarteil S."/>
            <person name="Calhoun S."/>
            <person name="Haridas S."/>
            <person name="Kuo A."/>
            <person name="Mondo S."/>
            <person name="Pangilinan J."/>
            <person name="Riley R."/>
            <person name="LaButti K."/>
            <person name="Andreopoulos B."/>
            <person name="Lipzen A."/>
            <person name="Chen C."/>
            <person name="Yan M."/>
            <person name="Daum C."/>
            <person name="Ng V."/>
            <person name="Clum A."/>
            <person name="Steindorff A."/>
            <person name="Ohm R.A."/>
            <person name="Martin F."/>
            <person name="Silar P."/>
            <person name="Natvig D.O."/>
            <person name="Lalanne C."/>
            <person name="Gautier V."/>
            <person name="Ament-Velasquez S.L."/>
            <person name="Kruys A."/>
            <person name="Hutchinson M.I."/>
            <person name="Powell A.J."/>
            <person name="Barry K."/>
            <person name="Miller A.N."/>
            <person name="Grigoriev I.V."/>
            <person name="Debuchy R."/>
            <person name="Gladieux P."/>
            <person name="Hiltunen Thoren M."/>
            <person name="Johannesson H."/>
        </authorList>
    </citation>
    <scope>NUCLEOTIDE SEQUENCE</scope>
    <source>
        <strain evidence="2">CBS 314.62</strain>
    </source>
</reference>
<dbReference type="EMBL" id="JAULSO010000001">
    <property type="protein sequence ID" value="KAK3694239.1"/>
    <property type="molecule type" value="Genomic_DNA"/>
</dbReference>
<evidence type="ECO:0000313" key="2">
    <source>
        <dbReference type="EMBL" id="KAK3694239.1"/>
    </source>
</evidence>
<organism evidence="2 3">
    <name type="scientific">Podospora appendiculata</name>
    <dbReference type="NCBI Taxonomy" id="314037"/>
    <lineage>
        <taxon>Eukaryota</taxon>
        <taxon>Fungi</taxon>
        <taxon>Dikarya</taxon>
        <taxon>Ascomycota</taxon>
        <taxon>Pezizomycotina</taxon>
        <taxon>Sordariomycetes</taxon>
        <taxon>Sordariomycetidae</taxon>
        <taxon>Sordariales</taxon>
        <taxon>Podosporaceae</taxon>
        <taxon>Podospora</taxon>
    </lineage>
</organism>
<reference evidence="2" key="2">
    <citation type="submission" date="2023-06" db="EMBL/GenBank/DDBJ databases">
        <authorList>
            <consortium name="Lawrence Berkeley National Laboratory"/>
            <person name="Haridas S."/>
            <person name="Hensen N."/>
            <person name="Bonometti L."/>
            <person name="Westerberg I."/>
            <person name="Brannstrom I.O."/>
            <person name="Guillou S."/>
            <person name="Cros-Aarteil S."/>
            <person name="Calhoun S."/>
            <person name="Kuo A."/>
            <person name="Mondo S."/>
            <person name="Pangilinan J."/>
            <person name="Riley R."/>
            <person name="Labutti K."/>
            <person name="Andreopoulos B."/>
            <person name="Lipzen A."/>
            <person name="Chen C."/>
            <person name="Yanf M."/>
            <person name="Daum C."/>
            <person name="Ng V."/>
            <person name="Clum A."/>
            <person name="Steindorff A."/>
            <person name="Ohm R."/>
            <person name="Martin F."/>
            <person name="Silar P."/>
            <person name="Natvig D."/>
            <person name="Lalanne C."/>
            <person name="Gautier V."/>
            <person name="Ament-Velasquez S.L."/>
            <person name="Kruys A."/>
            <person name="Hutchinson M.I."/>
            <person name="Powell A.J."/>
            <person name="Barry K."/>
            <person name="Miller A.N."/>
            <person name="Grigoriev I.V."/>
            <person name="Debuchy R."/>
            <person name="Gladieux P."/>
            <person name="Thoren M.H."/>
            <person name="Johannesson H."/>
        </authorList>
    </citation>
    <scope>NUCLEOTIDE SEQUENCE</scope>
    <source>
        <strain evidence="2">CBS 314.62</strain>
    </source>
</reference>
<dbReference type="Proteomes" id="UP001270362">
    <property type="component" value="Unassembled WGS sequence"/>
</dbReference>
<comment type="caution">
    <text evidence="2">The sequence shown here is derived from an EMBL/GenBank/DDBJ whole genome shotgun (WGS) entry which is preliminary data.</text>
</comment>